<feature type="transmembrane region" description="Helical" evidence="1">
    <location>
        <begin position="21"/>
        <end position="43"/>
    </location>
</feature>
<protein>
    <recommendedName>
        <fullName evidence="4">YbbR-like protein</fullName>
    </recommendedName>
</protein>
<evidence type="ECO:0000256" key="1">
    <source>
        <dbReference type="SAM" id="Phobius"/>
    </source>
</evidence>
<evidence type="ECO:0000313" key="3">
    <source>
        <dbReference type="Proteomes" id="UP000610760"/>
    </source>
</evidence>
<dbReference type="Gene3D" id="2.170.120.40">
    <property type="entry name" value="YbbR-like domain"/>
    <property type="match status" value="1"/>
</dbReference>
<gene>
    <name evidence="2" type="ORF">H8710_03255</name>
</gene>
<dbReference type="Proteomes" id="UP000610760">
    <property type="component" value="Unassembled WGS sequence"/>
</dbReference>
<evidence type="ECO:0000313" key="2">
    <source>
        <dbReference type="EMBL" id="MBC8559084.1"/>
    </source>
</evidence>
<dbReference type="AlphaFoldDB" id="A0A926E023"/>
<reference evidence="2" key="1">
    <citation type="submission" date="2020-08" db="EMBL/GenBank/DDBJ databases">
        <title>Genome public.</title>
        <authorList>
            <person name="Liu C."/>
            <person name="Sun Q."/>
        </authorList>
    </citation>
    <scope>NUCLEOTIDE SEQUENCE</scope>
    <source>
        <strain evidence="2">NSJ-33</strain>
    </source>
</reference>
<accession>A0A926E023</accession>
<keyword evidence="3" id="KW-1185">Reference proteome</keyword>
<sequence>MKKKEKGTAPKPRKKIDFGDLFNNNTFVLIFSIIMGIIVWFTIYVDQRPNSNTFITDVPITINYENSMAKDLGLEIIGDTQYTTDVQVNGKKYKITRLKPEDFTAQVSLANVTEPGEYTLPVQVIRKQSDPEYSVIYWTTTEVKLKFDKVVTKQFPIEIIAPGLSAAEGYLMETPYADIDFLTVKGPEADVNKIDRCVINIDTEDELTESFNTSGTVVLLDKNGDPVKSDQLDMDNQDLISVTIPIYKAKTLPLQVEFVNIPRGFPISELSYTLSRSSLLIASPSETIDSLDAITIGPIDFRTIDVGSEITLDIDLKAGLKNVENVESVTVKFPTYGLSSKQLEVSNFVLENVPSGYEATVLTQRLRNIKIVGVTGIVNDLNSDDLVGTVDMSQDSVKTGRYNVTVKIYCQGGVLAWAVGEYTVDVNVRQKAS</sequence>
<keyword evidence="1" id="KW-0812">Transmembrane</keyword>
<dbReference type="EMBL" id="JACRSV010000001">
    <property type="protein sequence ID" value="MBC8559084.1"/>
    <property type="molecule type" value="Genomic_DNA"/>
</dbReference>
<dbReference type="Gene3D" id="2.170.120.30">
    <property type="match status" value="2"/>
</dbReference>
<comment type="caution">
    <text evidence="2">The sequence shown here is derived from an EMBL/GenBank/DDBJ whole genome shotgun (WGS) entry which is preliminary data.</text>
</comment>
<dbReference type="RefSeq" id="WP_249293975.1">
    <property type="nucleotide sequence ID" value="NZ_JACRSV010000001.1"/>
</dbReference>
<keyword evidence="1" id="KW-1133">Transmembrane helix</keyword>
<evidence type="ECO:0008006" key="4">
    <source>
        <dbReference type="Google" id="ProtNLM"/>
    </source>
</evidence>
<dbReference type="PANTHER" id="PTHR37804:SF1">
    <property type="entry name" value="CDAA REGULATORY PROTEIN CDAR"/>
    <property type="match status" value="1"/>
</dbReference>
<organism evidence="2 3">
    <name type="scientific">Fumia xinanensis</name>
    <dbReference type="NCBI Taxonomy" id="2763659"/>
    <lineage>
        <taxon>Bacteria</taxon>
        <taxon>Bacillati</taxon>
        <taxon>Bacillota</taxon>
        <taxon>Clostridia</taxon>
        <taxon>Eubacteriales</taxon>
        <taxon>Oscillospiraceae</taxon>
        <taxon>Fumia</taxon>
    </lineage>
</organism>
<dbReference type="PANTHER" id="PTHR37804">
    <property type="entry name" value="CDAA REGULATORY PROTEIN CDAR"/>
    <property type="match status" value="1"/>
</dbReference>
<dbReference type="InterPro" id="IPR053154">
    <property type="entry name" value="c-di-AMP_regulator"/>
</dbReference>
<proteinExistence type="predicted"/>
<keyword evidence="1" id="KW-0472">Membrane</keyword>
<name>A0A926E023_9FIRM</name>